<dbReference type="EMBL" id="JBHUHZ010000001">
    <property type="protein sequence ID" value="MFD2160790.1"/>
    <property type="molecule type" value="Genomic_DNA"/>
</dbReference>
<dbReference type="InterPro" id="IPR047928">
    <property type="entry name" value="Perm_prefix_1"/>
</dbReference>
<evidence type="ECO:0000313" key="2">
    <source>
        <dbReference type="EMBL" id="MFD2160790.1"/>
    </source>
</evidence>
<feature type="transmembrane region" description="Helical" evidence="1">
    <location>
        <begin position="84"/>
        <end position="111"/>
    </location>
</feature>
<reference evidence="3" key="1">
    <citation type="journal article" date="2019" name="Int. J. Syst. Evol. Microbiol.">
        <title>The Global Catalogue of Microorganisms (GCM) 10K type strain sequencing project: providing services to taxonomists for standard genome sequencing and annotation.</title>
        <authorList>
            <consortium name="The Broad Institute Genomics Platform"/>
            <consortium name="The Broad Institute Genome Sequencing Center for Infectious Disease"/>
            <person name="Wu L."/>
            <person name="Ma J."/>
        </authorList>
    </citation>
    <scope>NUCLEOTIDE SEQUENCE [LARGE SCALE GENOMIC DNA]</scope>
    <source>
        <strain evidence="3">KCTC 42217</strain>
    </source>
</reference>
<keyword evidence="1" id="KW-0812">Transmembrane</keyword>
<keyword evidence="1" id="KW-1133">Transmembrane helix</keyword>
<comment type="caution">
    <text evidence="2">The sequence shown here is derived from an EMBL/GenBank/DDBJ whole genome shotgun (WGS) entry which is preliminary data.</text>
</comment>
<feature type="transmembrane region" description="Helical" evidence="1">
    <location>
        <begin position="163"/>
        <end position="183"/>
    </location>
</feature>
<evidence type="ECO:0000313" key="3">
    <source>
        <dbReference type="Proteomes" id="UP001597387"/>
    </source>
</evidence>
<gene>
    <name evidence="2" type="ORF">ACFSJU_00155</name>
</gene>
<feature type="transmembrane region" description="Helical" evidence="1">
    <location>
        <begin position="123"/>
        <end position="142"/>
    </location>
</feature>
<evidence type="ECO:0000256" key="1">
    <source>
        <dbReference type="SAM" id="Phobius"/>
    </source>
</evidence>
<dbReference type="Proteomes" id="UP001597387">
    <property type="component" value="Unassembled WGS sequence"/>
</dbReference>
<name>A0ABW4ZFW6_9SPHI</name>
<dbReference type="NCBIfam" id="NF038403">
    <property type="entry name" value="perm_prefix_1"/>
    <property type="match status" value="1"/>
</dbReference>
<keyword evidence="1" id="KW-0472">Membrane</keyword>
<protein>
    <submittedName>
        <fullName evidence="2">Permease prefix domain 1-containing protein</fullName>
    </submittedName>
</protein>
<proteinExistence type="predicted"/>
<accession>A0ABW4ZFW6</accession>
<organism evidence="2 3">
    <name type="scientific">Paradesertivirga mongoliensis</name>
    <dbReference type="NCBI Taxonomy" id="2100740"/>
    <lineage>
        <taxon>Bacteria</taxon>
        <taxon>Pseudomonadati</taxon>
        <taxon>Bacteroidota</taxon>
        <taxon>Sphingobacteriia</taxon>
        <taxon>Sphingobacteriales</taxon>
        <taxon>Sphingobacteriaceae</taxon>
        <taxon>Paradesertivirga</taxon>
    </lineage>
</organism>
<sequence length="193" mass="21902">MEPSTFNLKQSVDNYIGFIKNQGSITNSDAAELSAHLYDATDSLINRGLSEEEAFIIACKRLGNEDVLTQEYSKVNASVKMNGIWAYLIIGFNLCYSLPSLFLLCVGMFYLTVYTIYSSSIESTLIVTIFHLLVTFFVFYIARKKNEISQFIEKQVQYNTLRIVCLSFIPFFLPLLLILIPGLRFTKRALASP</sequence>
<dbReference type="RefSeq" id="WP_255902065.1">
    <property type="nucleotide sequence ID" value="NZ_JAFMZO010000002.1"/>
</dbReference>
<keyword evidence="3" id="KW-1185">Reference proteome</keyword>